<protein>
    <recommendedName>
        <fullName evidence="1">HTH cro/C1-type domain-containing protein</fullName>
    </recommendedName>
</protein>
<accession>A0A0R0EAK5</accession>
<feature type="domain" description="HTH cro/C1-type" evidence="1">
    <location>
        <begin position="40"/>
        <end position="74"/>
    </location>
</feature>
<dbReference type="STRING" id="659018.ABB34_05145"/>
<dbReference type="PROSITE" id="PS50943">
    <property type="entry name" value="HTH_CROC1"/>
    <property type="match status" value="1"/>
</dbReference>
<evidence type="ECO:0000313" key="3">
    <source>
        <dbReference type="Proteomes" id="UP000050940"/>
    </source>
</evidence>
<reference evidence="2 3" key="1">
    <citation type="submission" date="2015-05" db="EMBL/GenBank/DDBJ databases">
        <title>Genome sequencing and analysis of members of genus Stenotrophomonas.</title>
        <authorList>
            <person name="Patil P.P."/>
            <person name="Midha S."/>
            <person name="Patil P.B."/>
        </authorList>
    </citation>
    <scope>NUCLEOTIDE SEQUENCE [LARGE SCALE GENOMIC DNA]</scope>
    <source>
        <strain evidence="2 3">JCM 16244</strain>
    </source>
</reference>
<dbReference type="AlphaFoldDB" id="A0A0R0EAK5"/>
<comment type="caution">
    <text evidence="2">The sequence shown here is derived from an EMBL/GenBank/DDBJ whole genome shotgun (WGS) entry which is preliminary data.</text>
</comment>
<dbReference type="InterPro" id="IPR010982">
    <property type="entry name" value="Lambda_DNA-bd_dom_sf"/>
</dbReference>
<gene>
    <name evidence="2" type="ORF">ABB34_05145</name>
</gene>
<proteinExistence type="predicted"/>
<dbReference type="Proteomes" id="UP000050940">
    <property type="component" value="Unassembled WGS sequence"/>
</dbReference>
<dbReference type="EMBL" id="LDJP01000025">
    <property type="protein sequence ID" value="KRG87294.1"/>
    <property type="molecule type" value="Genomic_DNA"/>
</dbReference>
<dbReference type="GO" id="GO:0003677">
    <property type="term" value="F:DNA binding"/>
    <property type="evidence" value="ECO:0007669"/>
    <property type="project" value="InterPro"/>
</dbReference>
<dbReference type="Gene3D" id="1.10.260.40">
    <property type="entry name" value="lambda repressor-like DNA-binding domains"/>
    <property type="match status" value="1"/>
</dbReference>
<dbReference type="OrthoDB" id="5636356at2"/>
<keyword evidence="3" id="KW-1185">Reference proteome</keyword>
<name>A0A0R0EAK5_9GAMM</name>
<dbReference type="RefSeq" id="WP_057640183.1">
    <property type="nucleotide sequence ID" value="NZ_LDJP01000025.1"/>
</dbReference>
<organism evidence="2 3">
    <name type="scientific">Stenotrophomonas daejeonensis</name>
    <dbReference type="NCBI Taxonomy" id="659018"/>
    <lineage>
        <taxon>Bacteria</taxon>
        <taxon>Pseudomonadati</taxon>
        <taxon>Pseudomonadota</taxon>
        <taxon>Gammaproteobacteria</taxon>
        <taxon>Lysobacterales</taxon>
        <taxon>Lysobacteraceae</taxon>
        <taxon>Stenotrophomonas</taxon>
    </lineage>
</organism>
<evidence type="ECO:0000259" key="1">
    <source>
        <dbReference type="PROSITE" id="PS50943"/>
    </source>
</evidence>
<dbReference type="PATRIC" id="fig|659018.3.peg.935"/>
<evidence type="ECO:0000313" key="2">
    <source>
        <dbReference type="EMBL" id="KRG87294.1"/>
    </source>
</evidence>
<dbReference type="InterPro" id="IPR001387">
    <property type="entry name" value="Cro/C1-type_HTH"/>
</dbReference>
<sequence length="129" mass="14657">MDEKQQFSERLKAAMAVAGLEARPAVLEKLFNLHYRGTPVTYQGVRRWLTGLSLPEQDKLELLADLLGTDADVLRYGNKKRGQVAERKAGWTETTNIDDRLAIELFLRLPQRSRQAVRQVIQALADKLP</sequence>